<dbReference type="Proteomes" id="UP000323521">
    <property type="component" value="Chromosome"/>
</dbReference>
<dbReference type="AlphaFoldDB" id="A0A3G1KN03"/>
<comment type="catalytic activity">
    <reaction evidence="1">
        <text>(2R)-2-phosphoglycerate = (2R)-3-phosphoglycerate</text>
        <dbReference type="Rhea" id="RHEA:15901"/>
        <dbReference type="ChEBI" id="CHEBI:58272"/>
        <dbReference type="ChEBI" id="CHEBI:58289"/>
        <dbReference type="EC" id="5.4.2.12"/>
    </reaction>
</comment>
<protein>
    <submittedName>
        <fullName evidence="8">Cofactor-independent phosphoglycerate mutase</fullName>
    </submittedName>
</protein>
<comment type="pathway">
    <text evidence="3">Carbohydrate degradation.</text>
</comment>
<dbReference type="Gene3D" id="3.40.720.10">
    <property type="entry name" value="Alkaline Phosphatase, subunit A"/>
    <property type="match status" value="1"/>
</dbReference>
<dbReference type="PANTHER" id="PTHR31209">
    <property type="entry name" value="COFACTOR-INDEPENDENT PHOSPHOGLYCERATE MUTASE"/>
    <property type="match status" value="1"/>
</dbReference>
<dbReference type="InterPro" id="IPR017850">
    <property type="entry name" value="Alkaline_phosphatase_core_sf"/>
</dbReference>
<gene>
    <name evidence="8" type="ORF">DCMF_02760</name>
</gene>
<dbReference type="Gene3D" id="3.30.70.2130">
    <property type="entry name" value="Metalloenzyme domain"/>
    <property type="match status" value="1"/>
</dbReference>
<evidence type="ECO:0000313" key="8">
    <source>
        <dbReference type="EMBL" id="ATW23861.1"/>
    </source>
</evidence>
<feature type="domain" description="Metalloenzyme" evidence="7">
    <location>
        <begin position="1"/>
        <end position="368"/>
    </location>
</feature>
<dbReference type="SUPFAM" id="SSF53649">
    <property type="entry name" value="Alkaline phosphatase-like"/>
    <property type="match status" value="1"/>
</dbReference>
<keyword evidence="6" id="KW-0413">Isomerase</keyword>
<dbReference type="InterPro" id="IPR004456">
    <property type="entry name" value="Pglycerate_mutase_ApgM"/>
</dbReference>
<dbReference type="GO" id="GO:0006096">
    <property type="term" value="P:glycolytic process"/>
    <property type="evidence" value="ECO:0007669"/>
    <property type="project" value="UniProtKB-KW"/>
</dbReference>
<dbReference type="CDD" id="cd16011">
    <property type="entry name" value="iPGM_like"/>
    <property type="match status" value="1"/>
</dbReference>
<evidence type="ECO:0000259" key="7">
    <source>
        <dbReference type="Pfam" id="PF01676"/>
    </source>
</evidence>
<name>A0A3G1KN03_FORW1</name>
<dbReference type="NCBIfam" id="TIGR00306">
    <property type="entry name" value="apgM"/>
    <property type="match status" value="1"/>
</dbReference>
<dbReference type="PANTHER" id="PTHR31209:SF4">
    <property type="entry name" value="2,3-BISPHOSPHOGLYCERATE-INDEPENDENT PHOSPHOGLYCERATE MUTASE"/>
    <property type="match status" value="1"/>
</dbReference>
<dbReference type="NCBIfam" id="TIGR02535">
    <property type="entry name" value="hyp_Hser_kinase"/>
    <property type="match status" value="1"/>
</dbReference>
<keyword evidence="5" id="KW-0324">Glycolysis</keyword>
<comment type="function">
    <text evidence="2">Catalyzes the interconversion of 2-phosphoglycerate and 3-phosphoglycerate.</text>
</comment>
<evidence type="ECO:0000256" key="3">
    <source>
        <dbReference type="ARBA" id="ARBA00004921"/>
    </source>
</evidence>
<evidence type="ECO:0000256" key="2">
    <source>
        <dbReference type="ARBA" id="ARBA00002315"/>
    </source>
</evidence>
<accession>A0A3G1KN03</accession>
<dbReference type="GO" id="GO:0004619">
    <property type="term" value="F:phosphoglycerate mutase activity"/>
    <property type="evidence" value="ECO:0007669"/>
    <property type="project" value="UniProtKB-EC"/>
</dbReference>
<dbReference type="OrthoDB" id="9804453at2"/>
<evidence type="ECO:0000313" key="9">
    <source>
        <dbReference type="Proteomes" id="UP000323521"/>
    </source>
</evidence>
<evidence type="ECO:0000256" key="5">
    <source>
        <dbReference type="ARBA" id="ARBA00023152"/>
    </source>
</evidence>
<comment type="similarity">
    <text evidence="4">Belongs to the BPG-independent phosphoglycerate mutase family. A-PGAM subfamily.</text>
</comment>
<dbReference type="Pfam" id="PF10143">
    <property type="entry name" value="PhosphMutase"/>
    <property type="match status" value="1"/>
</dbReference>
<dbReference type="Pfam" id="PF01676">
    <property type="entry name" value="Metalloenzyme"/>
    <property type="match status" value="1"/>
</dbReference>
<dbReference type="InterPro" id="IPR023665">
    <property type="entry name" value="ApgAM_prokaryotes"/>
</dbReference>
<evidence type="ECO:0000256" key="4">
    <source>
        <dbReference type="ARBA" id="ARBA00005524"/>
    </source>
</evidence>
<proteinExistence type="inferred from homology"/>
<dbReference type="EMBL" id="CP017634">
    <property type="protein sequence ID" value="ATW23861.1"/>
    <property type="molecule type" value="Genomic_DNA"/>
</dbReference>
<dbReference type="PIRSF" id="PIRSF006392">
    <property type="entry name" value="IPGAM_arch"/>
    <property type="match status" value="1"/>
</dbReference>
<organism evidence="8 9">
    <name type="scientific">Formimonas warabiya</name>
    <dbReference type="NCBI Taxonomy" id="1761012"/>
    <lineage>
        <taxon>Bacteria</taxon>
        <taxon>Bacillati</taxon>
        <taxon>Bacillota</taxon>
        <taxon>Clostridia</taxon>
        <taxon>Eubacteriales</taxon>
        <taxon>Peptococcaceae</taxon>
        <taxon>Candidatus Formimonas</taxon>
    </lineage>
</organism>
<dbReference type="RefSeq" id="WP_148133026.1">
    <property type="nucleotide sequence ID" value="NZ_CP017634.1"/>
</dbReference>
<dbReference type="GO" id="GO:0046872">
    <property type="term" value="F:metal ion binding"/>
    <property type="evidence" value="ECO:0007669"/>
    <property type="project" value="InterPro"/>
</dbReference>
<keyword evidence="9" id="KW-1185">Reference proteome</keyword>
<dbReference type="KEGG" id="fwa:DCMF_02760"/>
<reference evidence="8 9" key="1">
    <citation type="submission" date="2016-10" db="EMBL/GenBank/DDBJ databases">
        <title>Complete Genome Sequence of Peptococcaceae strain DCMF.</title>
        <authorList>
            <person name="Edwards R.J."/>
            <person name="Holland S.I."/>
            <person name="Deshpande N.P."/>
            <person name="Wong Y.K."/>
            <person name="Ertan H."/>
            <person name="Manefield M."/>
            <person name="Russell T.L."/>
            <person name="Lee M.J."/>
        </authorList>
    </citation>
    <scope>NUCLEOTIDE SEQUENCE [LARGE SCALE GENOMIC DNA]</scope>
    <source>
        <strain evidence="8 9">DCMF</strain>
    </source>
</reference>
<evidence type="ECO:0000256" key="6">
    <source>
        <dbReference type="ARBA" id="ARBA00023235"/>
    </source>
</evidence>
<dbReference type="NCBIfam" id="NF003242">
    <property type="entry name" value="PRK04200.1"/>
    <property type="match status" value="1"/>
</dbReference>
<dbReference type="InterPro" id="IPR006124">
    <property type="entry name" value="Metalloenzyme"/>
</dbReference>
<sequence length="403" mass="44360">MKYVVILGDGMADYKLAAFGNRTPLQLAYKPNIDGLAKASEMGMVRTVPDGFAPGSDVANLAVLGYEPEIYYTGRSPIEAVSMGVNLDAHDVAFRCNLVTLSGEDDYQEKMMLDYSSGEISTEEARELMHDINQELGSEQFRFYPGISYRHLLVWANGRFEFDLTPPHDISDQRIGPYLPKGAGCEVLTAFMRKSLAIFADHPVNKKRRQRGLNPATSLWIWGQGKKTVLSSFAQRYGLEGSVVCGVDLIKGLGICAGLSAPDVPGATGNIDTNFAGKAETALRELKDGKDFVYVHVEAPDEAGHHGNIEEKIKAIEEIDDKVVGRILPGLDALKEDYRVMILPDHPTPVSIRTHTAEIVPYMIYDSRYPIKGSIDTYCEENALSSGSFIKNGPDLMTRFIKG</sequence>
<dbReference type="InterPro" id="IPR042253">
    <property type="entry name" value="Pglycerate_mutase_ApgM_sf"/>
</dbReference>
<evidence type="ECO:0000256" key="1">
    <source>
        <dbReference type="ARBA" id="ARBA00000370"/>
    </source>
</evidence>